<dbReference type="InterPro" id="IPR003339">
    <property type="entry name" value="ABC/ECF_trnsptr_transmembrane"/>
</dbReference>
<evidence type="ECO:0000256" key="2">
    <source>
        <dbReference type="ARBA" id="ARBA00005660"/>
    </source>
</evidence>
<keyword evidence="11" id="KW-1185">Reference proteome</keyword>
<dbReference type="AlphaFoldDB" id="A0A1M4XS44"/>
<feature type="transmembrane region" description="Helical" evidence="9">
    <location>
        <begin position="20"/>
        <end position="39"/>
    </location>
</feature>
<gene>
    <name evidence="9" type="primary">ecfT</name>
    <name evidence="10" type="ORF">SAMN02745249_01512</name>
</gene>
<organism evidence="10 11">
    <name type="scientific">Atopostipes suicloacalis DSM 15692</name>
    <dbReference type="NCBI Taxonomy" id="1121025"/>
    <lineage>
        <taxon>Bacteria</taxon>
        <taxon>Bacillati</taxon>
        <taxon>Bacillota</taxon>
        <taxon>Bacilli</taxon>
        <taxon>Lactobacillales</taxon>
        <taxon>Carnobacteriaceae</taxon>
        <taxon>Atopostipes</taxon>
    </lineage>
</organism>
<feature type="transmembrane region" description="Helical" evidence="9">
    <location>
        <begin position="74"/>
        <end position="95"/>
    </location>
</feature>
<comment type="function">
    <text evidence="9">Transmembrane (T) component of an energy-coupling factor (ECF) ABC-transporter complex. Unlike classic ABC transporters this ECF transporter provides the energy necessary to transport a number of different substrates.</text>
</comment>
<comment type="subunit">
    <text evidence="9">Forms a stable energy-coupling factor (ECF) transporter complex composed of 2 membrane-embedded substrate-binding proteins (S component), 2 ATP-binding proteins (A component) and 2 transmembrane proteins (T component).</text>
</comment>
<evidence type="ECO:0000256" key="9">
    <source>
        <dbReference type="HAMAP-Rule" id="MF_01461"/>
    </source>
</evidence>
<dbReference type="STRING" id="1121025.SAMN02745249_01512"/>
<dbReference type="PANTHER" id="PTHR34857">
    <property type="entry name" value="SLL0384 PROTEIN"/>
    <property type="match status" value="1"/>
</dbReference>
<dbReference type="OrthoDB" id="8075495at2"/>
<sequence length="265" mass="30561">MGQKLIVGRYIPIDSFIHRLDSRAKLLATILYLIVLFFANNWMTYLVLTLFVGLGIYFSGISFSYFLRGVRHMIWLITFTALLQILFTPGSTMYFQYGFFYISREGILSGLFIFLRFVLIIFISTLLTLSTEALDLTDAIEFFLKPLKIFKFPIHEMTLMLALALRFIPTMVDEAEVIMNAQRARGVSFNEGPIMQRLKNLVPLLIPLFISSYDRAPQLATAMEARGYQGGEKRTKYRELTWKKTDTAVLLSFLVLFSAVYMLRV</sequence>
<proteinExistence type="inferred from homology"/>
<dbReference type="InterPro" id="IPR051611">
    <property type="entry name" value="ECF_transporter_component"/>
</dbReference>
<comment type="similarity">
    <text evidence="2 9">Belongs to the energy-coupling factor EcfT family.</text>
</comment>
<protein>
    <recommendedName>
        <fullName evidence="3 9">Energy-coupling factor transporter transmembrane protein EcfT</fullName>
        <shortName evidence="9">ECF transporter T component EcfT</shortName>
    </recommendedName>
</protein>
<name>A0A1M4XS44_9LACT</name>
<keyword evidence="4 9" id="KW-0813">Transport</keyword>
<dbReference type="PANTHER" id="PTHR34857:SF2">
    <property type="entry name" value="SLL0384 PROTEIN"/>
    <property type="match status" value="1"/>
</dbReference>
<dbReference type="InterPro" id="IPR024919">
    <property type="entry name" value="EcfT"/>
</dbReference>
<evidence type="ECO:0000256" key="8">
    <source>
        <dbReference type="ARBA" id="ARBA00023136"/>
    </source>
</evidence>
<keyword evidence="7 9" id="KW-1133">Transmembrane helix</keyword>
<dbReference type="GO" id="GO:0005886">
    <property type="term" value="C:plasma membrane"/>
    <property type="evidence" value="ECO:0007669"/>
    <property type="project" value="UniProtKB-SubCell"/>
</dbReference>
<feature type="transmembrane region" description="Helical" evidence="9">
    <location>
        <begin position="45"/>
        <end position="67"/>
    </location>
</feature>
<dbReference type="GO" id="GO:0022857">
    <property type="term" value="F:transmembrane transporter activity"/>
    <property type="evidence" value="ECO:0007669"/>
    <property type="project" value="UniProtKB-UniRule"/>
</dbReference>
<evidence type="ECO:0000256" key="1">
    <source>
        <dbReference type="ARBA" id="ARBA00004651"/>
    </source>
</evidence>
<dbReference type="Pfam" id="PF02361">
    <property type="entry name" value="CbiQ"/>
    <property type="match status" value="1"/>
</dbReference>
<evidence type="ECO:0000256" key="3">
    <source>
        <dbReference type="ARBA" id="ARBA00014042"/>
    </source>
</evidence>
<dbReference type="Proteomes" id="UP000184128">
    <property type="component" value="Unassembled WGS sequence"/>
</dbReference>
<dbReference type="EMBL" id="FQUF01000023">
    <property type="protein sequence ID" value="SHE96275.1"/>
    <property type="molecule type" value="Genomic_DNA"/>
</dbReference>
<dbReference type="RefSeq" id="WP_073298256.1">
    <property type="nucleotide sequence ID" value="NZ_FQUF01000023.1"/>
</dbReference>
<keyword evidence="5 9" id="KW-1003">Cell membrane</keyword>
<dbReference type="CDD" id="cd16914">
    <property type="entry name" value="EcfT"/>
    <property type="match status" value="1"/>
</dbReference>
<feature type="transmembrane region" description="Helical" evidence="9">
    <location>
        <begin position="107"/>
        <end position="129"/>
    </location>
</feature>
<keyword evidence="6 9" id="KW-0812">Transmembrane</keyword>
<reference evidence="10 11" key="1">
    <citation type="submission" date="2016-11" db="EMBL/GenBank/DDBJ databases">
        <authorList>
            <person name="Jaros S."/>
            <person name="Januszkiewicz K."/>
            <person name="Wedrychowicz H."/>
        </authorList>
    </citation>
    <scope>NUCLEOTIDE SEQUENCE [LARGE SCALE GENOMIC DNA]</scope>
    <source>
        <strain evidence="10 11">DSM 15692</strain>
    </source>
</reference>
<accession>A0A1M4XS44</accession>
<evidence type="ECO:0000256" key="5">
    <source>
        <dbReference type="ARBA" id="ARBA00022475"/>
    </source>
</evidence>
<evidence type="ECO:0000256" key="7">
    <source>
        <dbReference type="ARBA" id="ARBA00022989"/>
    </source>
</evidence>
<dbReference type="HAMAP" id="MF_01461">
    <property type="entry name" value="EcfT"/>
    <property type="match status" value="1"/>
</dbReference>
<evidence type="ECO:0000256" key="6">
    <source>
        <dbReference type="ARBA" id="ARBA00022692"/>
    </source>
</evidence>
<evidence type="ECO:0000313" key="10">
    <source>
        <dbReference type="EMBL" id="SHE96275.1"/>
    </source>
</evidence>
<comment type="subcellular location">
    <subcellularLocation>
        <location evidence="1 9">Cell membrane</location>
        <topology evidence="1 9">Multi-pass membrane protein</topology>
    </subcellularLocation>
</comment>
<feature type="transmembrane region" description="Helical" evidence="9">
    <location>
        <begin position="247"/>
        <end position="263"/>
    </location>
</feature>
<evidence type="ECO:0000313" key="11">
    <source>
        <dbReference type="Proteomes" id="UP000184128"/>
    </source>
</evidence>
<evidence type="ECO:0000256" key="4">
    <source>
        <dbReference type="ARBA" id="ARBA00022448"/>
    </source>
</evidence>
<keyword evidence="8 9" id="KW-0472">Membrane</keyword>